<evidence type="ECO:0000256" key="1">
    <source>
        <dbReference type="ARBA" id="ARBA00000707"/>
    </source>
</evidence>
<comment type="similarity">
    <text evidence="2">Belongs to the peptidase C19 family.</text>
</comment>
<dbReference type="InterPro" id="IPR018200">
    <property type="entry name" value="USP_CS"/>
</dbReference>
<evidence type="ECO:0000313" key="10">
    <source>
        <dbReference type="Proteomes" id="UP000245383"/>
    </source>
</evidence>
<comment type="caution">
    <text evidence="9">The sequence shown here is derived from an EMBL/GenBank/DDBJ whole genome shotgun (WGS) entry which is preliminary data.</text>
</comment>
<dbReference type="GO" id="GO:0005829">
    <property type="term" value="C:cytosol"/>
    <property type="evidence" value="ECO:0007669"/>
    <property type="project" value="TreeGrafter"/>
</dbReference>
<dbReference type="GO" id="GO:0016579">
    <property type="term" value="P:protein deubiquitination"/>
    <property type="evidence" value="ECO:0007669"/>
    <property type="project" value="InterPro"/>
</dbReference>
<evidence type="ECO:0000256" key="5">
    <source>
        <dbReference type="ARBA" id="ARBA00022786"/>
    </source>
</evidence>
<keyword evidence="4" id="KW-0645">Protease</keyword>
<dbReference type="EC" id="3.4.19.12" evidence="3"/>
<dbReference type="EMBL" id="MBFR01000244">
    <property type="protein sequence ID" value="PVU90688.1"/>
    <property type="molecule type" value="Genomic_DNA"/>
</dbReference>
<keyword evidence="7" id="KW-0788">Thiol protease</keyword>
<dbReference type="Gene3D" id="3.90.70.10">
    <property type="entry name" value="Cysteine proteinases"/>
    <property type="match status" value="1"/>
</dbReference>
<organism evidence="9 10">
    <name type="scientific">Smittium simulii</name>
    <dbReference type="NCBI Taxonomy" id="133385"/>
    <lineage>
        <taxon>Eukaryota</taxon>
        <taxon>Fungi</taxon>
        <taxon>Fungi incertae sedis</taxon>
        <taxon>Zoopagomycota</taxon>
        <taxon>Kickxellomycotina</taxon>
        <taxon>Harpellomycetes</taxon>
        <taxon>Harpellales</taxon>
        <taxon>Legeriomycetaceae</taxon>
        <taxon>Smittium</taxon>
    </lineage>
</organism>
<evidence type="ECO:0000313" key="9">
    <source>
        <dbReference type="EMBL" id="PVU90688.1"/>
    </source>
</evidence>
<dbReference type="PROSITE" id="PS00973">
    <property type="entry name" value="USP_2"/>
    <property type="match status" value="1"/>
</dbReference>
<keyword evidence="6" id="KW-0378">Hydrolase</keyword>
<dbReference type="InterPro" id="IPR050164">
    <property type="entry name" value="Peptidase_C19"/>
</dbReference>
<comment type="catalytic activity">
    <reaction evidence="1">
        <text>Thiol-dependent hydrolysis of ester, thioester, amide, peptide and isopeptide bonds formed by the C-terminal Gly of ubiquitin (a 76-residue protein attached to proteins as an intracellular targeting signal).</text>
        <dbReference type="EC" id="3.4.19.12"/>
    </reaction>
</comment>
<dbReference type="PANTHER" id="PTHR24006">
    <property type="entry name" value="UBIQUITIN CARBOXYL-TERMINAL HYDROLASE"/>
    <property type="match status" value="1"/>
</dbReference>
<dbReference type="PROSITE" id="PS50235">
    <property type="entry name" value="USP_3"/>
    <property type="match status" value="1"/>
</dbReference>
<dbReference type="InterPro" id="IPR001394">
    <property type="entry name" value="Peptidase_C19_UCH"/>
</dbReference>
<keyword evidence="5" id="KW-0833">Ubl conjugation pathway</keyword>
<dbReference type="InterPro" id="IPR028889">
    <property type="entry name" value="USP"/>
</dbReference>
<dbReference type="AlphaFoldDB" id="A0A2T9YEB9"/>
<dbReference type="GO" id="GO:0006508">
    <property type="term" value="P:proteolysis"/>
    <property type="evidence" value="ECO:0007669"/>
    <property type="project" value="UniProtKB-KW"/>
</dbReference>
<evidence type="ECO:0000256" key="2">
    <source>
        <dbReference type="ARBA" id="ARBA00009085"/>
    </source>
</evidence>
<dbReference type="Pfam" id="PF00443">
    <property type="entry name" value="UCH"/>
    <property type="match status" value="1"/>
</dbReference>
<sequence>MTIQDLNLKNSELGEKVSNIRTIVESSNPESEIDTQTQQKTIKHKSNIKSLERKIEKNNVLIKEFYSQKEKVSNALEYNMDAELENVGLSKKSTGLSTKQTMFARLPKLLCLHLNRSMFLSNGYVAKNPAKIVTTPVLDMAPFSTSGHLDTRPNVPISISKKPADYSMNSINSKYQLVAFISHVGSHDSGHYYAYKRIVYDSSTTPEKYNWFRISDTDYSIVDEKTVMNVGNGFMLFYQKMSSKR</sequence>
<evidence type="ECO:0000256" key="7">
    <source>
        <dbReference type="ARBA" id="ARBA00022807"/>
    </source>
</evidence>
<dbReference type="InterPro" id="IPR038765">
    <property type="entry name" value="Papain-like_cys_pep_sf"/>
</dbReference>
<accession>A0A2T9YEB9</accession>
<proteinExistence type="inferred from homology"/>
<dbReference type="PANTHER" id="PTHR24006:SF888">
    <property type="entry name" value="UBIQUITIN CARBOXYL-TERMINAL HYDROLASE 30"/>
    <property type="match status" value="1"/>
</dbReference>
<dbReference type="STRING" id="133385.A0A2T9YEB9"/>
<keyword evidence="10" id="KW-1185">Reference proteome</keyword>
<dbReference type="GO" id="GO:0004843">
    <property type="term" value="F:cysteine-type deubiquitinase activity"/>
    <property type="evidence" value="ECO:0007669"/>
    <property type="project" value="UniProtKB-EC"/>
</dbReference>
<name>A0A2T9YEB9_9FUNG</name>
<gene>
    <name evidence="9" type="ORF">BB561_004778</name>
</gene>
<evidence type="ECO:0000256" key="6">
    <source>
        <dbReference type="ARBA" id="ARBA00022801"/>
    </source>
</evidence>
<evidence type="ECO:0000256" key="3">
    <source>
        <dbReference type="ARBA" id="ARBA00012759"/>
    </source>
</evidence>
<dbReference type="Proteomes" id="UP000245383">
    <property type="component" value="Unassembled WGS sequence"/>
</dbReference>
<reference evidence="9 10" key="1">
    <citation type="journal article" date="2018" name="MBio">
        <title>Comparative Genomics Reveals the Core Gene Toolbox for the Fungus-Insect Symbiosis.</title>
        <authorList>
            <person name="Wang Y."/>
            <person name="Stata M."/>
            <person name="Wang W."/>
            <person name="Stajich J.E."/>
            <person name="White M.M."/>
            <person name="Moncalvo J.M."/>
        </authorList>
    </citation>
    <scope>NUCLEOTIDE SEQUENCE [LARGE SCALE GENOMIC DNA]</scope>
    <source>
        <strain evidence="9 10">SWE-8-4</strain>
    </source>
</reference>
<evidence type="ECO:0000259" key="8">
    <source>
        <dbReference type="PROSITE" id="PS50235"/>
    </source>
</evidence>
<dbReference type="OrthoDB" id="2020758at2759"/>
<protein>
    <recommendedName>
        <fullName evidence="3">ubiquitinyl hydrolase 1</fullName>
        <ecNumber evidence="3">3.4.19.12</ecNumber>
    </recommendedName>
</protein>
<feature type="domain" description="USP" evidence="8">
    <location>
        <begin position="1"/>
        <end position="241"/>
    </location>
</feature>
<dbReference type="GO" id="GO:0005634">
    <property type="term" value="C:nucleus"/>
    <property type="evidence" value="ECO:0007669"/>
    <property type="project" value="TreeGrafter"/>
</dbReference>
<evidence type="ECO:0000256" key="4">
    <source>
        <dbReference type="ARBA" id="ARBA00022670"/>
    </source>
</evidence>
<dbReference type="SUPFAM" id="SSF54001">
    <property type="entry name" value="Cysteine proteinases"/>
    <property type="match status" value="1"/>
</dbReference>